<dbReference type="Proteomes" id="UP000634136">
    <property type="component" value="Unassembled WGS sequence"/>
</dbReference>
<dbReference type="GO" id="GO:0003676">
    <property type="term" value="F:nucleic acid binding"/>
    <property type="evidence" value="ECO:0007669"/>
    <property type="project" value="InterPro"/>
</dbReference>
<protein>
    <submittedName>
        <fullName evidence="4">Transcription termination factor family protein</fullName>
    </submittedName>
</protein>
<organism evidence="4 5">
    <name type="scientific">Senna tora</name>
    <dbReference type="NCBI Taxonomy" id="362788"/>
    <lineage>
        <taxon>Eukaryota</taxon>
        <taxon>Viridiplantae</taxon>
        <taxon>Streptophyta</taxon>
        <taxon>Embryophyta</taxon>
        <taxon>Tracheophyta</taxon>
        <taxon>Spermatophyta</taxon>
        <taxon>Magnoliopsida</taxon>
        <taxon>eudicotyledons</taxon>
        <taxon>Gunneridae</taxon>
        <taxon>Pentapetalae</taxon>
        <taxon>rosids</taxon>
        <taxon>fabids</taxon>
        <taxon>Fabales</taxon>
        <taxon>Fabaceae</taxon>
        <taxon>Caesalpinioideae</taxon>
        <taxon>Cassia clade</taxon>
        <taxon>Senna</taxon>
    </lineage>
</organism>
<comment type="similarity">
    <text evidence="1">Belongs to the mTERF family.</text>
</comment>
<dbReference type="Gene3D" id="1.25.70.10">
    <property type="entry name" value="Transcription termination factor 3, mitochondrial"/>
    <property type="match status" value="3"/>
</dbReference>
<dbReference type="AlphaFoldDB" id="A0A834T4J4"/>
<keyword evidence="2" id="KW-0805">Transcription regulation</keyword>
<dbReference type="FunFam" id="1.25.70.10:FF:000001">
    <property type="entry name" value="Mitochondrial transcription termination factor-like"/>
    <property type="match status" value="2"/>
</dbReference>
<dbReference type="OrthoDB" id="637682at2759"/>
<keyword evidence="2" id="KW-0806">Transcription termination</keyword>
<evidence type="ECO:0000256" key="2">
    <source>
        <dbReference type="ARBA" id="ARBA00022472"/>
    </source>
</evidence>
<keyword evidence="3" id="KW-0809">Transit peptide</keyword>
<evidence type="ECO:0000313" key="4">
    <source>
        <dbReference type="EMBL" id="KAF7813677.1"/>
    </source>
</evidence>
<keyword evidence="2" id="KW-0804">Transcription</keyword>
<dbReference type="PANTHER" id="PTHR13068:SF224">
    <property type="entry name" value="TRANSCRIPTION TERMINATION FACTOR FAMILY PROTEIN"/>
    <property type="match status" value="1"/>
</dbReference>
<dbReference type="Pfam" id="PF02536">
    <property type="entry name" value="mTERF"/>
    <property type="match status" value="2"/>
</dbReference>
<dbReference type="GO" id="GO:0006353">
    <property type="term" value="P:DNA-templated transcription termination"/>
    <property type="evidence" value="ECO:0007669"/>
    <property type="project" value="UniProtKB-KW"/>
</dbReference>
<keyword evidence="5" id="KW-1185">Reference proteome</keyword>
<evidence type="ECO:0000256" key="3">
    <source>
        <dbReference type="ARBA" id="ARBA00022946"/>
    </source>
</evidence>
<evidence type="ECO:0000313" key="5">
    <source>
        <dbReference type="Proteomes" id="UP000634136"/>
    </source>
</evidence>
<dbReference type="SMART" id="SM00733">
    <property type="entry name" value="Mterf"/>
    <property type="match status" value="11"/>
</dbReference>
<proteinExistence type="inferred from homology"/>
<dbReference type="InterPro" id="IPR003690">
    <property type="entry name" value="MTERF"/>
</dbReference>
<dbReference type="InterPro" id="IPR038538">
    <property type="entry name" value="MTERF_sf"/>
</dbReference>
<reference evidence="4" key="1">
    <citation type="submission" date="2020-09" db="EMBL/GenBank/DDBJ databases">
        <title>Genome-Enabled Discovery of Anthraquinone Biosynthesis in Senna tora.</title>
        <authorList>
            <person name="Kang S.-H."/>
            <person name="Pandey R.P."/>
            <person name="Lee C.-M."/>
            <person name="Sim J.-S."/>
            <person name="Jeong J.-T."/>
            <person name="Choi B.-S."/>
            <person name="Jung M."/>
            <person name="Ginzburg D."/>
            <person name="Zhao K."/>
            <person name="Won S.Y."/>
            <person name="Oh T.-J."/>
            <person name="Yu Y."/>
            <person name="Kim N.-H."/>
            <person name="Lee O.R."/>
            <person name="Lee T.-H."/>
            <person name="Bashyal P."/>
            <person name="Kim T.-S."/>
            <person name="Lee W.-H."/>
            <person name="Kawkins C."/>
            <person name="Kim C.-K."/>
            <person name="Kim J.S."/>
            <person name="Ahn B.O."/>
            <person name="Rhee S.Y."/>
            <person name="Sohng J.K."/>
        </authorList>
    </citation>
    <scope>NUCLEOTIDE SEQUENCE</scope>
    <source>
        <tissue evidence="4">Leaf</tissue>
    </source>
</reference>
<accession>A0A834T4J4</accession>
<name>A0A834T4J4_9FABA</name>
<comment type="caution">
    <text evidence="4">The sequence shown here is derived from an EMBL/GenBank/DDBJ whole genome shotgun (WGS) entry which is preliminary data.</text>
</comment>
<evidence type="ECO:0000256" key="1">
    <source>
        <dbReference type="ARBA" id="ARBA00007692"/>
    </source>
</evidence>
<dbReference type="EMBL" id="JAAIUW010000010">
    <property type="protein sequence ID" value="KAF7813677.1"/>
    <property type="molecule type" value="Genomic_DNA"/>
</dbReference>
<gene>
    <name evidence="4" type="ORF">G2W53_034653</name>
</gene>
<sequence>MSYRFHKSALYLNPFMRTSPIPWLCVLLPRHYWSTIASKRHSFRLNYLINNCGFSPKSASELSKQVSFINSDKPDAVLNLFRNLNISDSKIRDLIRKAPCVLSRNPTKSISLTLEFLRSKGASDSQIVHIITSNPWSLHKTLDKCIIPRYDLIRSFVQSDEKTLVSIKRYPRILDNSNLPHLVRVMLDTGVPDSGINLVLRSWPEVFNFHVDEFKSKVDEVKALGFDPSKTYFLEALRTKLILGKTGWERKVELYGRWGWSDEMIFKAFSKRPFCMLTSDSKIEAVMDFFVNHMGWDSSALVEYPILLGYSLKKRIVPRASVLLFLQSKGLIKKKVCYGPFLRTEELFLQKFVNCFKDEAPLLLTLRAAAATRNPERESFTVNYLVGSCGFSPEDASAIWHRIPLKSSENPDSVIALFKSCDFSESQIRDIIRKAPGLLMSDPVQTIWPKLDFLLSKGLSCSDLVKLVTKSPLFLLRSLDNHIIPSYDFVKEFVGSDEKTITSIKRGNNIISGSALKTNIKIMLDIGVPKSGIVGLLNSWPALLTVDLGRFKPAIEKVKELGVDPSKAAFIPALYTTIMLRKSNWNSKVQLYKKWGWSDEEINKAFLSHPNCMLKSASKITAVMEFFVENLGWDSHVLATNPIFISLSLEKRLIPRAFVLQYLHSRGLIKNPRIVYPYYISENLFLEKFVIRFEKEHESPGLMKLYEEKMNISR</sequence>
<dbReference type="PANTHER" id="PTHR13068">
    <property type="entry name" value="CGI-12 PROTEIN-RELATED"/>
    <property type="match status" value="1"/>
</dbReference>